<organism evidence="2">
    <name type="scientific">marine sediment metagenome</name>
    <dbReference type="NCBI Taxonomy" id="412755"/>
    <lineage>
        <taxon>unclassified sequences</taxon>
        <taxon>metagenomes</taxon>
        <taxon>ecological metagenomes</taxon>
    </lineage>
</organism>
<reference evidence="2" key="1">
    <citation type="journal article" date="2015" name="Nature">
        <title>Complex archaea that bridge the gap between prokaryotes and eukaryotes.</title>
        <authorList>
            <person name="Spang A."/>
            <person name="Saw J.H."/>
            <person name="Jorgensen S.L."/>
            <person name="Zaremba-Niedzwiedzka K."/>
            <person name="Martijn J."/>
            <person name="Lind A.E."/>
            <person name="van Eijk R."/>
            <person name="Schleper C."/>
            <person name="Guy L."/>
            <person name="Ettema T.J."/>
        </authorList>
    </citation>
    <scope>NUCLEOTIDE SEQUENCE</scope>
</reference>
<accession>A0A0F8VVZ9</accession>
<evidence type="ECO:0000256" key="1">
    <source>
        <dbReference type="SAM" id="MobiDB-lite"/>
    </source>
</evidence>
<sequence length="46" mass="4775">MTVTVPLCAPTRPIQALQGSASPRTGPEAYQGIGKQGPEKGLTPNR</sequence>
<dbReference type="EMBL" id="LAZR01069037">
    <property type="protein sequence ID" value="KKK48487.1"/>
    <property type="molecule type" value="Genomic_DNA"/>
</dbReference>
<comment type="caution">
    <text evidence="2">The sequence shown here is derived from an EMBL/GenBank/DDBJ whole genome shotgun (WGS) entry which is preliminary data.</text>
</comment>
<protein>
    <submittedName>
        <fullName evidence="2">Uncharacterized protein</fullName>
    </submittedName>
</protein>
<gene>
    <name evidence="2" type="ORF">LCGC14_3144620</name>
</gene>
<feature type="region of interest" description="Disordered" evidence="1">
    <location>
        <begin position="1"/>
        <end position="46"/>
    </location>
</feature>
<dbReference type="AlphaFoldDB" id="A0A0F8VVZ9"/>
<proteinExistence type="predicted"/>
<feature type="non-terminal residue" evidence="2">
    <location>
        <position position="46"/>
    </location>
</feature>
<evidence type="ECO:0000313" key="2">
    <source>
        <dbReference type="EMBL" id="KKK48487.1"/>
    </source>
</evidence>
<name>A0A0F8VVZ9_9ZZZZ</name>